<evidence type="ECO:0000313" key="5">
    <source>
        <dbReference type="EMBL" id="AXA35564.1"/>
    </source>
</evidence>
<dbReference type="EMBL" id="CP030759">
    <property type="protein sequence ID" value="AXA35564.1"/>
    <property type="molecule type" value="Genomic_DNA"/>
</dbReference>
<dbReference type="SMART" id="SM00877">
    <property type="entry name" value="BMC"/>
    <property type="match status" value="1"/>
</dbReference>
<accession>A0A2Z4Y390</accession>
<evidence type="ECO:0000259" key="4">
    <source>
        <dbReference type="PROSITE" id="PS51930"/>
    </source>
</evidence>
<reference evidence="5 6" key="1">
    <citation type="submission" date="2018-05" db="EMBL/GenBank/DDBJ databases">
        <title>A metagenomic window into the 2 km-deep terrestrial subsurface aquifer revealed taxonomically and functionally diverse microbial community comprising novel uncultured bacterial lineages.</title>
        <authorList>
            <person name="Kadnikov V.V."/>
            <person name="Mardanov A.V."/>
            <person name="Beletsky A.V."/>
            <person name="Banks D."/>
            <person name="Pimenov N.V."/>
            <person name="Frank Y.A."/>
            <person name="Karnachuk O.V."/>
            <person name="Ravin N.V."/>
        </authorList>
    </citation>
    <scope>NUCLEOTIDE SEQUENCE [LARGE SCALE GENOMIC DNA]</scope>
    <source>
        <strain evidence="5">BY</strain>
    </source>
</reference>
<dbReference type="CDD" id="cd07045">
    <property type="entry name" value="BMC_CcmK_like"/>
    <property type="match status" value="1"/>
</dbReference>
<organism evidence="5 6">
    <name type="scientific">Sumerlaea chitinivorans</name>
    <dbReference type="NCBI Taxonomy" id="2250252"/>
    <lineage>
        <taxon>Bacteria</taxon>
        <taxon>Candidatus Sumerlaeota</taxon>
        <taxon>Candidatus Sumerlaeia</taxon>
        <taxon>Candidatus Sumerlaeales</taxon>
        <taxon>Candidatus Sumerlaeaceae</taxon>
        <taxon>Candidatus Sumerlaea</taxon>
    </lineage>
</organism>
<dbReference type="InterPro" id="IPR044872">
    <property type="entry name" value="CcmK/CsoS1_BMC"/>
</dbReference>
<dbReference type="InterPro" id="IPR000249">
    <property type="entry name" value="BMC_dom"/>
</dbReference>
<dbReference type="Gene3D" id="3.30.70.1710">
    <property type="match status" value="1"/>
</dbReference>
<dbReference type="SUPFAM" id="SSF143414">
    <property type="entry name" value="CcmK-like"/>
    <property type="match status" value="1"/>
</dbReference>
<gene>
    <name evidence="5" type="ORF">BRCON_0787</name>
</gene>
<feature type="domain" description="BMC" evidence="4">
    <location>
        <begin position="7"/>
        <end position="91"/>
    </location>
</feature>
<evidence type="ECO:0000313" key="6">
    <source>
        <dbReference type="Proteomes" id="UP000262583"/>
    </source>
</evidence>
<dbReference type="PROSITE" id="PS51930">
    <property type="entry name" value="BMC_2"/>
    <property type="match status" value="1"/>
</dbReference>
<dbReference type="GO" id="GO:0031469">
    <property type="term" value="C:bacterial microcompartment"/>
    <property type="evidence" value="ECO:0007669"/>
    <property type="project" value="UniProtKB-SubCell"/>
</dbReference>
<dbReference type="Pfam" id="PF00936">
    <property type="entry name" value="BMC"/>
    <property type="match status" value="1"/>
</dbReference>
<evidence type="ECO:0000256" key="2">
    <source>
        <dbReference type="ARBA" id="ARBA00024446"/>
    </source>
</evidence>
<dbReference type="AlphaFoldDB" id="A0A2Z4Y390"/>
<evidence type="ECO:0000256" key="1">
    <source>
        <dbReference type="ARBA" id="ARBA00024322"/>
    </source>
</evidence>
<dbReference type="Proteomes" id="UP000262583">
    <property type="component" value="Chromosome"/>
</dbReference>
<sequence>MTTVRDALGLIETRGYVGLIAATDAAAKAAEVRVVARQKADGGLVTIFLHGDVASVKAAVDAGAAAARRVGELISAHVIPRPAEGIDALEGPIFDNQKSEARKNKK</sequence>
<comment type="similarity">
    <text evidence="3">Belongs to the bacterial microcompartments protein family.</text>
</comment>
<dbReference type="PANTHER" id="PTHR33941:SF11">
    <property type="entry name" value="BACTERIAL MICROCOMPARTMENT SHELL PROTEIN PDUJ"/>
    <property type="match status" value="1"/>
</dbReference>
<comment type="subcellular location">
    <subcellularLocation>
        <location evidence="1">Bacterial microcompartment</location>
    </subcellularLocation>
</comment>
<name>A0A2Z4Y390_SUMC1</name>
<keyword evidence="2" id="KW-1283">Bacterial microcompartment</keyword>
<dbReference type="InterPro" id="IPR050575">
    <property type="entry name" value="BMC_shell"/>
</dbReference>
<dbReference type="InterPro" id="IPR037233">
    <property type="entry name" value="CcmK-like_sf"/>
</dbReference>
<evidence type="ECO:0000256" key="3">
    <source>
        <dbReference type="PROSITE-ProRule" id="PRU01278"/>
    </source>
</evidence>
<dbReference type="KEGG" id="schv:BRCON_0787"/>
<proteinExistence type="inferred from homology"/>
<dbReference type="PANTHER" id="PTHR33941">
    <property type="entry name" value="PROPANEDIOL UTILIZATION PROTEIN PDUA"/>
    <property type="match status" value="1"/>
</dbReference>
<protein>
    <submittedName>
        <fullName evidence="5">Ethanolamine utilization protein similar to PduA/PduJ</fullName>
    </submittedName>
</protein>